<dbReference type="AlphaFoldDB" id="A0A3D8MBK8"/>
<evidence type="ECO:0000313" key="2">
    <source>
        <dbReference type="Proteomes" id="UP000256561"/>
    </source>
</evidence>
<dbReference type="RefSeq" id="WP_115592309.1">
    <property type="nucleotide sequence ID" value="NZ_QRHA01000003.1"/>
</dbReference>
<protein>
    <recommendedName>
        <fullName evidence="3">LRAT domain-containing protein</fullName>
    </recommendedName>
</protein>
<comment type="caution">
    <text evidence="1">The sequence shown here is derived from an EMBL/GenBank/DDBJ whole genome shotgun (WGS) entry which is preliminary data.</text>
</comment>
<dbReference type="EMBL" id="QRHA01000003">
    <property type="protein sequence ID" value="RDV27406.1"/>
    <property type="molecule type" value="Genomic_DNA"/>
</dbReference>
<dbReference type="Proteomes" id="UP000256561">
    <property type="component" value="Unassembled WGS sequence"/>
</dbReference>
<accession>A0A3D8MBK8</accession>
<sequence>MALPLVWLGAGLVAAYAGSQLAREQQRQSGHLGHFPGDCKMEVQPKNGSVVCCGIYEVFQHTGIWVDDQIIELKGNGLVRAVSPRRFLADRSGNRIYVACDGNLRPLVDEQAITRSVGQVFSYSEYHVWSNNCHRFVFSCISGKKQPVTRFGELNEKMYRHFGTVVHWQPVPVTK</sequence>
<proteinExistence type="predicted"/>
<organism evidence="1 2">
    <name type="scientific">Alteromonas aestuariivivens</name>
    <dbReference type="NCBI Taxonomy" id="1938339"/>
    <lineage>
        <taxon>Bacteria</taxon>
        <taxon>Pseudomonadati</taxon>
        <taxon>Pseudomonadota</taxon>
        <taxon>Gammaproteobacteria</taxon>
        <taxon>Alteromonadales</taxon>
        <taxon>Alteromonadaceae</taxon>
        <taxon>Alteromonas/Salinimonas group</taxon>
        <taxon>Alteromonas</taxon>
    </lineage>
</organism>
<dbReference type="OrthoDB" id="9812095at2"/>
<name>A0A3D8MBK8_9ALTE</name>
<evidence type="ECO:0008006" key="3">
    <source>
        <dbReference type="Google" id="ProtNLM"/>
    </source>
</evidence>
<evidence type="ECO:0000313" key="1">
    <source>
        <dbReference type="EMBL" id="RDV27406.1"/>
    </source>
</evidence>
<keyword evidence="2" id="KW-1185">Reference proteome</keyword>
<reference evidence="2" key="1">
    <citation type="submission" date="2018-08" db="EMBL/GenBank/DDBJ databases">
        <authorList>
            <person name="Zhang J."/>
            <person name="Du Z.-J."/>
        </authorList>
    </citation>
    <scope>NUCLEOTIDE SEQUENCE [LARGE SCALE GENOMIC DNA]</scope>
    <source>
        <strain evidence="2">KCTC 52655</strain>
    </source>
</reference>
<gene>
    <name evidence="1" type="ORF">DXV75_05075</name>
</gene>